<feature type="domain" description="Gfo/Idh/MocA-like oxidoreductase N-terminal" evidence="1">
    <location>
        <begin position="5"/>
        <end position="124"/>
    </location>
</feature>
<protein>
    <submittedName>
        <fullName evidence="3">Gfo/Idh/MocA family oxidoreductase</fullName>
    </submittedName>
</protein>
<dbReference type="InterPro" id="IPR055170">
    <property type="entry name" value="GFO_IDH_MocA-like_dom"/>
</dbReference>
<evidence type="ECO:0000313" key="4">
    <source>
        <dbReference type="Proteomes" id="UP000479114"/>
    </source>
</evidence>
<accession>A0A6C0P828</accession>
<organism evidence="3 4">
    <name type="scientific">Paenibacillus rhizovicinus</name>
    <dbReference type="NCBI Taxonomy" id="2704463"/>
    <lineage>
        <taxon>Bacteria</taxon>
        <taxon>Bacillati</taxon>
        <taxon>Bacillota</taxon>
        <taxon>Bacilli</taxon>
        <taxon>Bacillales</taxon>
        <taxon>Paenibacillaceae</taxon>
        <taxon>Paenibacillus</taxon>
    </lineage>
</organism>
<dbReference type="Pfam" id="PF01408">
    <property type="entry name" value="GFO_IDH_MocA"/>
    <property type="match status" value="1"/>
</dbReference>
<feature type="domain" description="GFO/IDH/MocA-like oxidoreductase" evidence="2">
    <location>
        <begin position="132"/>
        <end position="250"/>
    </location>
</feature>
<sequence>MRPLQVGIIGLGRSGRDIHGDVVSRLPELYQLAAVSDPMEERLRRAEQEWGCATYTDYRSLLKHEGLDLVVNASPSHLHVPISLEILESGLHALCEKPLAHRAEEVDLLIAASERTGRRMAVFHQSRYVPGYQQLLQVVRSGVLGRIVQASFRFNQFVRRWDWQTLQEKNGGNLLNAGSHLLDQALQLYGPGIQPDVFCRMDKANSFGDAEDYVKILLTHGSGPVVDLEISSCDAYAGYEYQVQGTRGGLVGTRSELNWRYYKPEEAPHRELVTEPISHADGSPAYCSERLIWHEESWSLPAEEESLIYPSIAAVYYRMLYEHLANGAPLEITLQEARRQLAVTEQCFRQNPDYAIGHRN</sequence>
<dbReference type="Proteomes" id="UP000479114">
    <property type="component" value="Chromosome"/>
</dbReference>
<gene>
    <name evidence="3" type="ORF">GZH47_30990</name>
</gene>
<dbReference type="InterPro" id="IPR036291">
    <property type="entry name" value="NAD(P)-bd_dom_sf"/>
</dbReference>
<dbReference type="EMBL" id="CP048286">
    <property type="protein sequence ID" value="QHW34790.1"/>
    <property type="molecule type" value="Genomic_DNA"/>
</dbReference>
<name>A0A6C0P828_9BACL</name>
<proteinExistence type="predicted"/>
<dbReference type="SUPFAM" id="SSF55347">
    <property type="entry name" value="Glyceraldehyde-3-phosphate dehydrogenase-like, C-terminal domain"/>
    <property type="match status" value="1"/>
</dbReference>
<dbReference type="Gene3D" id="3.30.360.10">
    <property type="entry name" value="Dihydrodipicolinate Reductase, domain 2"/>
    <property type="match status" value="1"/>
</dbReference>
<dbReference type="AlphaFoldDB" id="A0A6C0P828"/>
<dbReference type="InterPro" id="IPR051317">
    <property type="entry name" value="Gfo/Idh/MocA_oxidoreduct"/>
</dbReference>
<keyword evidence="4" id="KW-1185">Reference proteome</keyword>
<dbReference type="GO" id="GO:0000166">
    <property type="term" value="F:nucleotide binding"/>
    <property type="evidence" value="ECO:0007669"/>
    <property type="project" value="InterPro"/>
</dbReference>
<dbReference type="RefSeq" id="WP_162644942.1">
    <property type="nucleotide sequence ID" value="NZ_CP048286.1"/>
</dbReference>
<dbReference type="SUPFAM" id="SSF51735">
    <property type="entry name" value="NAD(P)-binding Rossmann-fold domains"/>
    <property type="match status" value="1"/>
</dbReference>
<dbReference type="Gene3D" id="3.40.50.720">
    <property type="entry name" value="NAD(P)-binding Rossmann-like Domain"/>
    <property type="match status" value="1"/>
</dbReference>
<reference evidence="3 4" key="1">
    <citation type="submission" date="2020-02" db="EMBL/GenBank/DDBJ databases">
        <title>Paenibacillus sp. nov., isolated from rhizosphere soil of tomato.</title>
        <authorList>
            <person name="Weon H.-Y."/>
            <person name="Lee S.A."/>
        </authorList>
    </citation>
    <scope>NUCLEOTIDE SEQUENCE [LARGE SCALE GENOMIC DNA]</scope>
    <source>
        <strain evidence="3 4">14171R-81</strain>
    </source>
</reference>
<dbReference type="InterPro" id="IPR000683">
    <property type="entry name" value="Gfo/Idh/MocA-like_OxRdtase_N"/>
</dbReference>
<evidence type="ECO:0000259" key="1">
    <source>
        <dbReference type="Pfam" id="PF01408"/>
    </source>
</evidence>
<dbReference type="Pfam" id="PF22725">
    <property type="entry name" value="GFO_IDH_MocA_C3"/>
    <property type="match status" value="1"/>
</dbReference>
<dbReference type="PANTHER" id="PTHR43708">
    <property type="entry name" value="CONSERVED EXPRESSED OXIDOREDUCTASE (EUROFUNG)"/>
    <property type="match status" value="1"/>
</dbReference>
<evidence type="ECO:0000313" key="3">
    <source>
        <dbReference type="EMBL" id="QHW34790.1"/>
    </source>
</evidence>
<dbReference type="KEGG" id="prz:GZH47_30990"/>
<evidence type="ECO:0000259" key="2">
    <source>
        <dbReference type="Pfam" id="PF22725"/>
    </source>
</evidence>
<dbReference type="PANTHER" id="PTHR43708:SF8">
    <property type="entry name" value="OXIDOREDUCTASE"/>
    <property type="match status" value="1"/>
</dbReference>